<evidence type="ECO:0000313" key="7">
    <source>
        <dbReference type="EMBL" id="PNR40628.1"/>
    </source>
</evidence>
<dbReference type="GO" id="GO:0016020">
    <property type="term" value="C:membrane"/>
    <property type="evidence" value="ECO:0000318"/>
    <property type="project" value="GO_Central"/>
</dbReference>
<evidence type="ECO:0000256" key="1">
    <source>
        <dbReference type="ARBA" id="ARBA00004141"/>
    </source>
</evidence>
<reference evidence="8" key="3">
    <citation type="submission" date="2020-12" db="UniProtKB">
        <authorList>
            <consortium name="EnsemblPlants"/>
        </authorList>
    </citation>
    <scope>IDENTIFICATION</scope>
</reference>
<sequence>MAWSGLKFGTVVCKGIGGACAQLVFGAVVDVHVYALISSRCLILNAKAVQSLSGNTRLGFCNRRVRTVHSEKLFLIRKWNRCLALAAMPSDECTASSCICLSCQGPNPMIARYIYGILFLLTNILAWTTRDYSQRALTDLHHLKRCEDDANCLGSESVLRLSFGCFMFFFVMFMTTVGTSRKDDPRDRWHSGWWPVKSILWITFTIVPFFLPSVVIQLYGEIARFGAGIFLLVQLLSIINFVYLWNESWMSPEHERQCYIPLVVVPMTCYILTFIGLVLMYVWFTPHVTCRLNIFFITWTMILVIVMTIISLHAKVNAGLLTSGVMSLYLIFLCWSAIMSEPLSASCNTRERQTGKADWLTIISFLIAFLAIVFATYTTGIDSEAFSFKKKDESKDDGSLPYSYGFFHFVFALGAMYLAMLFVGWNLHQTMHKWSIDIGWASVWVKIVNQWLAAIIYGWTMIGPFVLKNRDFSS</sequence>
<feature type="transmembrane region" description="Helical" evidence="6">
    <location>
        <begin position="319"/>
        <end position="339"/>
    </location>
</feature>
<dbReference type="Pfam" id="PF03348">
    <property type="entry name" value="Serinc"/>
    <property type="match status" value="1"/>
</dbReference>
<reference evidence="7 9" key="1">
    <citation type="journal article" date="2008" name="Science">
        <title>The Physcomitrella genome reveals evolutionary insights into the conquest of land by plants.</title>
        <authorList>
            <person name="Rensing S."/>
            <person name="Lang D."/>
            <person name="Zimmer A."/>
            <person name="Terry A."/>
            <person name="Salamov A."/>
            <person name="Shapiro H."/>
            <person name="Nishiyama T."/>
            <person name="Perroud P.-F."/>
            <person name="Lindquist E."/>
            <person name="Kamisugi Y."/>
            <person name="Tanahashi T."/>
            <person name="Sakakibara K."/>
            <person name="Fujita T."/>
            <person name="Oishi K."/>
            <person name="Shin-I T."/>
            <person name="Kuroki Y."/>
            <person name="Toyoda A."/>
            <person name="Suzuki Y."/>
            <person name="Hashimoto A."/>
            <person name="Yamaguchi K."/>
            <person name="Sugano A."/>
            <person name="Kohara Y."/>
            <person name="Fujiyama A."/>
            <person name="Anterola A."/>
            <person name="Aoki S."/>
            <person name="Ashton N."/>
            <person name="Barbazuk W.B."/>
            <person name="Barker E."/>
            <person name="Bennetzen J."/>
            <person name="Bezanilla M."/>
            <person name="Blankenship R."/>
            <person name="Cho S.H."/>
            <person name="Dutcher S."/>
            <person name="Estelle M."/>
            <person name="Fawcett J.A."/>
            <person name="Gundlach H."/>
            <person name="Hanada K."/>
            <person name="Heyl A."/>
            <person name="Hicks K.A."/>
            <person name="Hugh J."/>
            <person name="Lohr M."/>
            <person name="Mayer K."/>
            <person name="Melkozernov A."/>
            <person name="Murata T."/>
            <person name="Nelson D."/>
            <person name="Pils B."/>
            <person name="Prigge M."/>
            <person name="Reiss B."/>
            <person name="Renner T."/>
            <person name="Rombauts S."/>
            <person name="Rushton P."/>
            <person name="Sanderfoot A."/>
            <person name="Schween G."/>
            <person name="Shiu S.-H."/>
            <person name="Stueber K."/>
            <person name="Theodoulou F.L."/>
            <person name="Tu H."/>
            <person name="Van de Peer Y."/>
            <person name="Verrier P.J."/>
            <person name="Waters E."/>
            <person name="Wood A."/>
            <person name="Yang L."/>
            <person name="Cove D."/>
            <person name="Cuming A."/>
            <person name="Hasebe M."/>
            <person name="Lucas S."/>
            <person name="Mishler D.B."/>
            <person name="Reski R."/>
            <person name="Grigoriev I."/>
            <person name="Quatrano R.S."/>
            <person name="Boore J.L."/>
        </authorList>
    </citation>
    <scope>NUCLEOTIDE SEQUENCE [LARGE SCALE GENOMIC DNA]</scope>
    <source>
        <strain evidence="8 9">cv. Gransden 2004</strain>
    </source>
</reference>
<feature type="transmembrane region" description="Helical" evidence="6">
    <location>
        <begin position="402"/>
        <end position="427"/>
    </location>
</feature>
<comment type="similarity">
    <text evidence="2">Belongs to the TDE1 family.</text>
</comment>
<dbReference type="InterPro" id="IPR005016">
    <property type="entry name" value="TDE1/TMS"/>
</dbReference>
<reference evidence="7 9" key="2">
    <citation type="journal article" date="2018" name="Plant J.">
        <title>The Physcomitrella patens chromosome-scale assembly reveals moss genome structure and evolution.</title>
        <authorList>
            <person name="Lang D."/>
            <person name="Ullrich K.K."/>
            <person name="Murat F."/>
            <person name="Fuchs J."/>
            <person name="Jenkins J."/>
            <person name="Haas F.B."/>
            <person name="Piednoel M."/>
            <person name="Gundlach H."/>
            <person name="Van Bel M."/>
            <person name="Meyberg R."/>
            <person name="Vives C."/>
            <person name="Morata J."/>
            <person name="Symeonidi A."/>
            <person name="Hiss M."/>
            <person name="Muchero W."/>
            <person name="Kamisugi Y."/>
            <person name="Saleh O."/>
            <person name="Blanc G."/>
            <person name="Decker E.L."/>
            <person name="van Gessel N."/>
            <person name="Grimwood J."/>
            <person name="Hayes R.D."/>
            <person name="Graham S.W."/>
            <person name="Gunter L.E."/>
            <person name="McDaniel S.F."/>
            <person name="Hoernstein S.N.W."/>
            <person name="Larsson A."/>
            <person name="Li F.W."/>
            <person name="Perroud P.F."/>
            <person name="Phillips J."/>
            <person name="Ranjan P."/>
            <person name="Rokshar D.S."/>
            <person name="Rothfels C.J."/>
            <person name="Schneider L."/>
            <person name="Shu S."/>
            <person name="Stevenson D.W."/>
            <person name="Thummler F."/>
            <person name="Tillich M."/>
            <person name="Villarreal Aguilar J.C."/>
            <person name="Widiez T."/>
            <person name="Wong G.K."/>
            <person name="Wymore A."/>
            <person name="Zhang Y."/>
            <person name="Zimmer A.D."/>
            <person name="Quatrano R.S."/>
            <person name="Mayer K.F.X."/>
            <person name="Goodstein D."/>
            <person name="Casacuberta J.M."/>
            <person name="Vandepoele K."/>
            <person name="Reski R."/>
            <person name="Cuming A.C."/>
            <person name="Tuskan G.A."/>
            <person name="Maumus F."/>
            <person name="Salse J."/>
            <person name="Schmutz J."/>
            <person name="Rensing S.A."/>
        </authorList>
    </citation>
    <scope>NUCLEOTIDE SEQUENCE [LARGE SCALE GENOMIC DNA]</scope>
    <source>
        <strain evidence="8 9">cv. Gransden 2004</strain>
    </source>
</reference>
<name>A0A2K1JGI1_PHYPA</name>
<evidence type="ECO:0000256" key="6">
    <source>
        <dbReference type="SAM" id="Phobius"/>
    </source>
</evidence>
<dbReference type="PANTHER" id="PTHR10383">
    <property type="entry name" value="SERINE INCORPORATOR"/>
    <property type="match status" value="1"/>
</dbReference>
<evidence type="ECO:0000256" key="3">
    <source>
        <dbReference type="ARBA" id="ARBA00022692"/>
    </source>
</evidence>
<gene>
    <name evidence="8" type="primary">LOC112291035</name>
    <name evidence="7" type="ORF">PHYPA_018031</name>
</gene>
<dbReference type="EnsemblPlants" id="Pp3c14_4830V3.1">
    <property type="protein sequence ID" value="Pp3c14_4830V3.1"/>
    <property type="gene ID" value="Pp3c14_4830"/>
</dbReference>
<keyword evidence="3 6" id="KW-0812">Transmembrane</keyword>
<comment type="subcellular location">
    <subcellularLocation>
        <location evidence="1">Membrane</location>
        <topology evidence="1">Multi-pass membrane protein</topology>
    </subcellularLocation>
</comment>
<dbReference type="PaxDb" id="3218-PP1S126_191V6.1"/>
<accession>A0A2K1JGI1</accession>
<dbReference type="PANTHER" id="PTHR10383:SF63">
    <property type="entry name" value="OS01G0179800 PROTEIN"/>
    <property type="match status" value="1"/>
</dbReference>
<dbReference type="EMBL" id="ABEU02000014">
    <property type="protein sequence ID" value="PNR40628.1"/>
    <property type="molecule type" value="Genomic_DNA"/>
</dbReference>
<protein>
    <recommendedName>
        <fullName evidence="10">Serine incorporator</fullName>
    </recommendedName>
</protein>
<feature type="transmembrane region" description="Helical" evidence="6">
    <location>
        <begin position="158"/>
        <end position="178"/>
    </location>
</feature>
<feature type="transmembrane region" description="Helical" evidence="6">
    <location>
        <begin position="225"/>
        <end position="246"/>
    </location>
</feature>
<evidence type="ECO:0000313" key="8">
    <source>
        <dbReference type="EnsemblPlants" id="Pp3c14_4830V3.1"/>
    </source>
</evidence>
<evidence type="ECO:0008006" key="10">
    <source>
        <dbReference type="Google" id="ProtNLM"/>
    </source>
</evidence>
<feature type="transmembrane region" description="Helical" evidence="6">
    <location>
        <begin position="294"/>
        <end position="312"/>
    </location>
</feature>
<dbReference type="AlphaFoldDB" id="A0A2K1JGI1"/>
<evidence type="ECO:0000313" key="9">
    <source>
        <dbReference type="Proteomes" id="UP000006727"/>
    </source>
</evidence>
<feature type="transmembrane region" description="Helical" evidence="6">
    <location>
        <begin position="258"/>
        <end position="282"/>
    </location>
</feature>
<evidence type="ECO:0000256" key="4">
    <source>
        <dbReference type="ARBA" id="ARBA00022989"/>
    </source>
</evidence>
<proteinExistence type="inferred from homology"/>
<feature type="transmembrane region" description="Helical" evidence="6">
    <location>
        <begin position="447"/>
        <end position="467"/>
    </location>
</feature>
<dbReference type="STRING" id="3218.A0A2K1JGI1"/>
<keyword evidence="4 6" id="KW-1133">Transmembrane helix</keyword>
<evidence type="ECO:0000256" key="5">
    <source>
        <dbReference type="ARBA" id="ARBA00023136"/>
    </source>
</evidence>
<keyword evidence="5 6" id="KW-0472">Membrane</keyword>
<keyword evidence="9" id="KW-1185">Reference proteome</keyword>
<evidence type="ECO:0000256" key="2">
    <source>
        <dbReference type="ARBA" id="ARBA00006665"/>
    </source>
</evidence>
<feature type="transmembrane region" description="Helical" evidence="6">
    <location>
        <begin position="199"/>
        <end position="219"/>
    </location>
</feature>
<dbReference type="Gramene" id="Pp3c14_4830V3.1">
    <property type="protein sequence ID" value="Pp3c14_4830V3.1"/>
    <property type="gene ID" value="Pp3c14_4830"/>
</dbReference>
<organism evidence="7">
    <name type="scientific">Physcomitrium patens</name>
    <name type="common">Spreading-leaved earth moss</name>
    <name type="synonym">Physcomitrella patens</name>
    <dbReference type="NCBI Taxonomy" id="3218"/>
    <lineage>
        <taxon>Eukaryota</taxon>
        <taxon>Viridiplantae</taxon>
        <taxon>Streptophyta</taxon>
        <taxon>Embryophyta</taxon>
        <taxon>Bryophyta</taxon>
        <taxon>Bryophytina</taxon>
        <taxon>Bryopsida</taxon>
        <taxon>Funariidae</taxon>
        <taxon>Funariales</taxon>
        <taxon>Funariaceae</taxon>
        <taxon>Physcomitrium</taxon>
    </lineage>
</organism>
<dbReference type="Proteomes" id="UP000006727">
    <property type="component" value="Chromosome 14"/>
</dbReference>
<feature type="transmembrane region" description="Helical" evidence="6">
    <location>
        <begin position="359"/>
        <end position="381"/>
    </location>
</feature>